<dbReference type="AlphaFoldDB" id="A0A087DKJ5"/>
<sequence>MDKQSENSIRDQYSQMRPDEQNKYIGGIAGIVKRATDVFKIVKDEWAHDHDGGDKETVNIGSLEAGEISLSKGTEGKYVVTDPKKYGALLHDCGFTIPGGQPAAEQAWMPRPEAMDQQYIEDMVADHGGELPDGVEYKAGRPATVTFRAAKGFVDKMFSTELAAETMRMLLTATPEKGEDK</sequence>
<gene>
    <name evidence="2" type="ORF">BSTER_1757</name>
</gene>
<name>A0A087DKJ5_BIFAD</name>
<evidence type="ECO:0000313" key="3">
    <source>
        <dbReference type="Proteomes" id="UP000029091"/>
    </source>
</evidence>
<organism evidence="2 3">
    <name type="scientific">Bifidobacterium adolescentis JCM 15918</name>
    <dbReference type="NCBI Taxonomy" id="1437612"/>
    <lineage>
        <taxon>Bacteria</taxon>
        <taxon>Bacillati</taxon>
        <taxon>Actinomycetota</taxon>
        <taxon>Actinomycetes</taxon>
        <taxon>Bifidobacteriales</taxon>
        <taxon>Bifidobacteriaceae</taxon>
        <taxon>Bifidobacterium</taxon>
    </lineage>
</organism>
<dbReference type="RefSeq" id="WP_033500104.1">
    <property type="nucleotide sequence ID" value="NZ_JDUX01000010.1"/>
</dbReference>
<comment type="caution">
    <text evidence="2">The sequence shown here is derived from an EMBL/GenBank/DDBJ whole genome shotgun (WGS) entry which is preliminary data.</text>
</comment>
<dbReference type="EMBL" id="JGZQ01000009">
    <property type="protein sequence ID" value="KFI96045.1"/>
    <property type="molecule type" value="Genomic_DNA"/>
</dbReference>
<protein>
    <submittedName>
        <fullName evidence="2">Uncharacterized protein</fullName>
    </submittedName>
</protein>
<accession>A0A087DKJ5</accession>
<feature type="region of interest" description="Disordered" evidence="1">
    <location>
        <begin position="1"/>
        <end position="20"/>
    </location>
</feature>
<evidence type="ECO:0000256" key="1">
    <source>
        <dbReference type="SAM" id="MobiDB-lite"/>
    </source>
</evidence>
<proteinExistence type="predicted"/>
<dbReference type="Proteomes" id="UP000029091">
    <property type="component" value="Unassembled WGS sequence"/>
</dbReference>
<evidence type="ECO:0000313" key="2">
    <source>
        <dbReference type="EMBL" id="KFI96045.1"/>
    </source>
</evidence>
<reference evidence="2 3" key="1">
    <citation type="submission" date="2014-03" db="EMBL/GenBank/DDBJ databases">
        <title>Genomics of Bifidobacteria.</title>
        <authorList>
            <person name="Ventura M."/>
            <person name="Milani C."/>
            <person name="Lugli G.A."/>
        </authorList>
    </citation>
    <scope>NUCLEOTIDE SEQUENCE [LARGE SCALE GENOMIC DNA]</scope>
    <source>
        <strain evidence="3">JCM 15918</strain>
    </source>
</reference>